<dbReference type="AlphaFoldDB" id="A0A7I8L2Q2"/>
<keyword evidence="4 9" id="KW-0805">Transcription regulation</keyword>
<protein>
    <recommendedName>
        <fullName evidence="9">Dof zinc finger protein</fullName>
    </recommendedName>
</protein>
<feature type="region of interest" description="Disordered" evidence="10">
    <location>
        <begin position="271"/>
        <end position="304"/>
    </location>
</feature>
<gene>
    <name evidence="12" type="ORF">SI8410_10014997</name>
</gene>
<keyword evidence="3 9" id="KW-0862">Zinc</keyword>
<dbReference type="PANTHER" id="PTHR31992:SF329">
    <property type="entry name" value="DOF ZINC FINGER PROTEIN"/>
    <property type="match status" value="1"/>
</dbReference>
<dbReference type="PROSITE" id="PS01361">
    <property type="entry name" value="ZF_DOF_1"/>
    <property type="match status" value="1"/>
</dbReference>
<evidence type="ECO:0000256" key="4">
    <source>
        <dbReference type="ARBA" id="ARBA00023015"/>
    </source>
</evidence>
<dbReference type="InterPro" id="IPR003851">
    <property type="entry name" value="Znf_Dof"/>
</dbReference>
<keyword evidence="2 8" id="KW-0863">Zinc-finger</keyword>
<reference evidence="12" key="1">
    <citation type="submission" date="2020-02" db="EMBL/GenBank/DDBJ databases">
        <authorList>
            <person name="Scholz U."/>
            <person name="Mascher M."/>
            <person name="Fiebig A."/>
        </authorList>
    </citation>
    <scope>NUCLEOTIDE SEQUENCE</scope>
</reference>
<keyword evidence="5 8" id="KW-0238">DNA-binding</keyword>
<dbReference type="OrthoDB" id="1927254at2759"/>
<evidence type="ECO:0000256" key="9">
    <source>
        <dbReference type="RuleBase" id="RU369094"/>
    </source>
</evidence>
<proteinExistence type="predicted"/>
<evidence type="ECO:0000256" key="6">
    <source>
        <dbReference type="ARBA" id="ARBA00023163"/>
    </source>
</evidence>
<dbReference type="PROSITE" id="PS50884">
    <property type="entry name" value="ZF_DOF_2"/>
    <property type="match status" value="1"/>
</dbReference>
<feature type="region of interest" description="Disordered" evidence="10">
    <location>
        <begin position="178"/>
        <end position="197"/>
    </location>
</feature>
<comment type="subcellular location">
    <subcellularLocation>
        <location evidence="8 9">Nucleus</location>
    </subcellularLocation>
</comment>
<dbReference type="EMBL" id="LR746273">
    <property type="protein sequence ID" value="CAA7404319.1"/>
    <property type="molecule type" value="Genomic_DNA"/>
</dbReference>
<feature type="compositionally biased region" description="Low complexity" evidence="10">
    <location>
        <begin position="178"/>
        <end position="189"/>
    </location>
</feature>
<dbReference type="InterPro" id="IPR045174">
    <property type="entry name" value="Dof"/>
</dbReference>
<dbReference type="PANTHER" id="PTHR31992">
    <property type="entry name" value="DOF ZINC FINGER PROTEIN DOF1.4-RELATED"/>
    <property type="match status" value="1"/>
</dbReference>
<evidence type="ECO:0000259" key="11">
    <source>
        <dbReference type="PROSITE" id="PS50884"/>
    </source>
</evidence>
<name>A0A7I8L2Q2_SPIIN</name>
<evidence type="ECO:0000256" key="8">
    <source>
        <dbReference type="PROSITE-ProRule" id="PRU00071"/>
    </source>
</evidence>
<keyword evidence="6 9" id="KW-0804">Transcription</keyword>
<feature type="domain" description="Dof-type" evidence="11">
    <location>
        <begin position="56"/>
        <end position="110"/>
    </location>
</feature>
<dbReference type="GO" id="GO:0003677">
    <property type="term" value="F:DNA binding"/>
    <property type="evidence" value="ECO:0007669"/>
    <property type="project" value="UniProtKB-UniRule"/>
</dbReference>
<organism evidence="12 13">
    <name type="scientific">Spirodela intermedia</name>
    <name type="common">Intermediate duckweed</name>
    <dbReference type="NCBI Taxonomy" id="51605"/>
    <lineage>
        <taxon>Eukaryota</taxon>
        <taxon>Viridiplantae</taxon>
        <taxon>Streptophyta</taxon>
        <taxon>Embryophyta</taxon>
        <taxon>Tracheophyta</taxon>
        <taxon>Spermatophyta</taxon>
        <taxon>Magnoliopsida</taxon>
        <taxon>Liliopsida</taxon>
        <taxon>Araceae</taxon>
        <taxon>Lemnoideae</taxon>
        <taxon>Spirodela</taxon>
    </lineage>
</organism>
<comment type="function">
    <text evidence="9">Transcription factor that binds specifically to a 5'-AA[AG]G-3' consensus core sequence.</text>
</comment>
<evidence type="ECO:0000313" key="13">
    <source>
        <dbReference type="Proteomes" id="UP000663760"/>
    </source>
</evidence>
<dbReference type="Proteomes" id="UP000663760">
    <property type="component" value="Chromosome 10"/>
</dbReference>
<keyword evidence="13" id="KW-1185">Reference proteome</keyword>
<feature type="region of interest" description="Disordered" evidence="10">
    <location>
        <begin position="13"/>
        <end position="57"/>
    </location>
</feature>
<evidence type="ECO:0000313" key="12">
    <source>
        <dbReference type="EMBL" id="CAA7404319.1"/>
    </source>
</evidence>
<keyword evidence="7 8" id="KW-0539">Nucleus</keyword>
<sequence length="353" mass="36836">MIQELLGGGQVEANKIPIVGGSSSSSPLSSGPPSPAAAAAAPPPFSSATNSDQQNLRCPRCDSTNTKFCYYNNYNLTQPRHFCKTCRRYWTKGGALRNVPIGGGCRKAKTTGVSVGPGRSTKAKTLSSSDAALIKSSLGGLSVGPPGFEQELPSSQILWPSPPNSQLLTLLRSTVNNTSSNSRTITSNPNPSPNPNSVRIKEEAALSLSHLVPDASLLRNALNARNLGFDHLSQVPQGLSSPWNSNQHQHGGFLFGETSTTGIQELYQRMRSHGQHHADHPAKSFGNAGPPPSSTISSSSPGAAVAQSSPLLASTAASGPGVLETATLVGGEFGYWSSPFAWADMSTTNGSFP</sequence>
<evidence type="ECO:0000256" key="2">
    <source>
        <dbReference type="ARBA" id="ARBA00022771"/>
    </source>
</evidence>
<evidence type="ECO:0000256" key="10">
    <source>
        <dbReference type="SAM" id="MobiDB-lite"/>
    </source>
</evidence>
<dbReference type="GO" id="GO:0003700">
    <property type="term" value="F:DNA-binding transcription factor activity"/>
    <property type="evidence" value="ECO:0007669"/>
    <property type="project" value="UniProtKB-UniRule"/>
</dbReference>
<evidence type="ECO:0000256" key="3">
    <source>
        <dbReference type="ARBA" id="ARBA00022833"/>
    </source>
</evidence>
<accession>A0A7I8L2Q2</accession>
<evidence type="ECO:0000256" key="5">
    <source>
        <dbReference type="ARBA" id="ARBA00023125"/>
    </source>
</evidence>
<keyword evidence="1 9" id="KW-0479">Metal-binding</keyword>
<evidence type="ECO:0000256" key="7">
    <source>
        <dbReference type="ARBA" id="ARBA00023242"/>
    </source>
</evidence>
<dbReference type="GO" id="GO:0005634">
    <property type="term" value="C:nucleus"/>
    <property type="evidence" value="ECO:0007669"/>
    <property type="project" value="UniProtKB-SubCell"/>
</dbReference>
<feature type="compositionally biased region" description="Pro residues" evidence="10">
    <location>
        <begin position="30"/>
        <end position="45"/>
    </location>
</feature>
<evidence type="ECO:0000256" key="1">
    <source>
        <dbReference type="ARBA" id="ARBA00022723"/>
    </source>
</evidence>
<dbReference type="Pfam" id="PF02701">
    <property type="entry name" value="Zn_ribbon_Dof"/>
    <property type="match status" value="1"/>
</dbReference>
<dbReference type="GO" id="GO:0008270">
    <property type="term" value="F:zinc ion binding"/>
    <property type="evidence" value="ECO:0007669"/>
    <property type="project" value="UniProtKB-KW"/>
</dbReference>